<dbReference type="InterPro" id="IPR011009">
    <property type="entry name" value="Kinase-like_dom_sf"/>
</dbReference>
<keyword evidence="14" id="KW-1185">Reference proteome</keyword>
<proteinExistence type="predicted"/>
<feature type="repeat" description="WD" evidence="9">
    <location>
        <begin position="1276"/>
        <end position="1317"/>
    </location>
</feature>
<evidence type="ECO:0000256" key="6">
    <source>
        <dbReference type="ARBA" id="ARBA00022741"/>
    </source>
</evidence>
<keyword evidence="6 10" id="KW-0547">Nucleotide-binding</keyword>
<dbReference type="RefSeq" id="WP_145182857.1">
    <property type="nucleotide sequence ID" value="NZ_CP036266.1"/>
</dbReference>
<dbReference type="PROSITE" id="PS00107">
    <property type="entry name" value="PROTEIN_KINASE_ATP"/>
    <property type="match status" value="1"/>
</dbReference>
<dbReference type="PANTHER" id="PTHR43289">
    <property type="entry name" value="MITOGEN-ACTIVATED PROTEIN KINASE KINASE KINASE 20-RELATED"/>
    <property type="match status" value="1"/>
</dbReference>
<dbReference type="InterPro" id="IPR017441">
    <property type="entry name" value="Protein_kinase_ATP_BS"/>
</dbReference>
<accession>A0A517PLK8</accession>
<evidence type="ECO:0000256" key="8">
    <source>
        <dbReference type="ARBA" id="ARBA00022840"/>
    </source>
</evidence>
<dbReference type="Pfam" id="PF00069">
    <property type="entry name" value="Pkinase"/>
    <property type="match status" value="1"/>
</dbReference>
<evidence type="ECO:0000256" key="1">
    <source>
        <dbReference type="ARBA" id="ARBA00012513"/>
    </source>
</evidence>
<dbReference type="Proteomes" id="UP000320421">
    <property type="component" value="Chromosome"/>
</dbReference>
<dbReference type="SMART" id="SM00220">
    <property type="entry name" value="S_TKc"/>
    <property type="match status" value="1"/>
</dbReference>
<evidence type="ECO:0000313" key="14">
    <source>
        <dbReference type="Proteomes" id="UP000320421"/>
    </source>
</evidence>
<dbReference type="PROSITE" id="PS50082">
    <property type="entry name" value="WD_REPEATS_2"/>
    <property type="match status" value="3"/>
</dbReference>
<dbReference type="PROSITE" id="PS00678">
    <property type="entry name" value="WD_REPEATS_1"/>
    <property type="match status" value="1"/>
</dbReference>
<reference evidence="13 14" key="1">
    <citation type="submission" date="2019-02" db="EMBL/GenBank/DDBJ databases">
        <title>Deep-cultivation of Planctomycetes and their phenomic and genomic characterization uncovers novel biology.</title>
        <authorList>
            <person name="Wiegand S."/>
            <person name="Jogler M."/>
            <person name="Boedeker C."/>
            <person name="Pinto D."/>
            <person name="Vollmers J."/>
            <person name="Rivas-Marin E."/>
            <person name="Kohn T."/>
            <person name="Peeters S.H."/>
            <person name="Heuer A."/>
            <person name="Rast P."/>
            <person name="Oberbeckmann S."/>
            <person name="Bunk B."/>
            <person name="Jeske O."/>
            <person name="Meyerdierks A."/>
            <person name="Storesund J.E."/>
            <person name="Kallscheuer N."/>
            <person name="Luecker S."/>
            <person name="Lage O.M."/>
            <person name="Pohl T."/>
            <person name="Merkel B.J."/>
            <person name="Hornburger P."/>
            <person name="Mueller R.-W."/>
            <person name="Bruemmer F."/>
            <person name="Labrenz M."/>
            <person name="Spormann A.M."/>
            <person name="Op den Camp H."/>
            <person name="Overmann J."/>
            <person name="Amann R."/>
            <person name="Jetten M.S.M."/>
            <person name="Mascher T."/>
            <person name="Medema M.H."/>
            <person name="Devos D.P."/>
            <person name="Kaster A.-K."/>
            <person name="Ovreas L."/>
            <person name="Rohde M."/>
            <person name="Galperin M.Y."/>
            <person name="Jogler C."/>
        </authorList>
    </citation>
    <scope>NUCLEOTIDE SEQUENCE [LARGE SCALE GENOMIC DNA]</scope>
    <source>
        <strain evidence="13 14">HG66A1</strain>
    </source>
</reference>
<keyword evidence="4 13" id="KW-0808">Transferase</keyword>
<keyword evidence="11" id="KW-0175">Coiled coil</keyword>
<evidence type="ECO:0000259" key="12">
    <source>
        <dbReference type="PROSITE" id="PS50011"/>
    </source>
</evidence>
<gene>
    <name evidence="13" type="primary">prkC_4</name>
    <name evidence="13" type="ORF">HG66A1_20430</name>
</gene>
<dbReference type="CDD" id="cd14014">
    <property type="entry name" value="STKc_PknB_like"/>
    <property type="match status" value="1"/>
</dbReference>
<evidence type="ECO:0000313" key="13">
    <source>
        <dbReference type="EMBL" id="QDT20258.1"/>
    </source>
</evidence>
<dbReference type="FunFam" id="1.10.510.10:FF:000021">
    <property type="entry name" value="Serine/threonine protein kinase"/>
    <property type="match status" value="1"/>
</dbReference>
<evidence type="ECO:0000256" key="5">
    <source>
        <dbReference type="ARBA" id="ARBA00022737"/>
    </source>
</evidence>
<keyword evidence="7 13" id="KW-0418">Kinase</keyword>
<keyword evidence="2" id="KW-0723">Serine/threonine-protein kinase</keyword>
<dbReference type="InterPro" id="IPR019775">
    <property type="entry name" value="WD40_repeat_CS"/>
</dbReference>
<keyword evidence="8 10" id="KW-0067">ATP-binding</keyword>
<feature type="domain" description="Protein kinase" evidence="12">
    <location>
        <begin position="230"/>
        <end position="491"/>
    </location>
</feature>
<dbReference type="SUPFAM" id="SSF50978">
    <property type="entry name" value="WD40 repeat-like"/>
    <property type="match status" value="2"/>
</dbReference>
<dbReference type="Pfam" id="PF00400">
    <property type="entry name" value="WD40"/>
    <property type="match status" value="4"/>
</dbReference>
<dbReference type="Gene3D" id="2.130.10.10">
    <property type="entry name" value="YVTN repeat-like/Quinoprotein amine dehydrogenase"/>
    <property type="match status" value="3"/>
</dbReference>
<organism evidence="13 14">
    <name type="scientific">Gimesia chilikensis</name>
    <dbReference type="NCBI Taxonomy" id="2605989"/>
    <lineage>
        <taxon>Bacteria</taxon>
        <taxon>Pseudomonadati</taxon>
        <taxon>Planctomycetota</taxon>
        <taxon>Planctomycetia</taxon>
        <taxon>Planctomycetales</taxon>
        <taxon>Planctomycetaceae</taxon>
        <taxon>Gimesia</taxon>
    </lineage>
</organism>
<dbReference type="Gene3D" id="1.10.510.10">
    <property type="entry name" value="Transferase(Phosphotransferase) domain 1"/>
    <property type="match status" value="1"/>
</dbReference>
<dbReference type="OrthoDB" id="216567at2"/>
<dbReference type="InterPro" id="IPR015943">
    <property type="entry name" value="WD40/YVTN_repeat-like_dom_sf"/>
</dbReference>
<evidence type="ECO:0000256" key="2">
    <source>
        <dbReference type="ARBA" id="ARBA00022527"/>
    </source>
</evidence>
<dbReference type="EMBL" id="CP036266">
    <property type="protein sequence ID" value="QDT20258.1"/>
    <property type="molecule type" value="Genomic_DNA"/>
</dbReference>
<dbReference type="InterPro" id="IPR000719">
    <property type="entry name" value="Prot_kinase_dom"/>
</dbReference>
<evidence type="ECO:0000256" key="9">
    <source>
        <dbReference type="PROSITE-ProRule" id="PRU00221"/>
    </source>
</evidence>
<keyword evidence="3 9" id="KW-0853">WD repeat</keyword>
<feature type="repeat" description="WD" evidence="9">
    <location>
        <begin position="1152"/>
        <end position="1183"/>
    </location>
</feature>
<protein>
    <recommendedName>
        <fullName evidence="1">non-specific serine/threonine protein kinase</fullName>
        <ecNumber evidence="1">2.7.11.1</ecNumber>
    </recommendedName>
</protein>
<dbReference type="SMART" id="SM00320">
    <property type="entry name" value="WD40"/>
    <property type="match status" value="8"/>
</dbReference>
<name>A0A517PLK8_9PLAN</name>
<dbReference type="PROSITE" id="PS50011">
    <property type="entry name" value="PROTEIN_KINASE_DOM"/>
    <property type="match status" value="1"/>
</dbReference>
<dbReference type="PROSITE" id="PS50294">
    <property type="entry name" value="WD_REPEATS_REGION"/>
    <property type="match status" value="2"/>
</dbReference>
<sequence length="1352" mass="149437">MTDHRERDHDEPYEAAGRTASRLSDLSEIVDVLLAAATMIRDCHQAGRLSGSIDASRIVQVEGMSEWRVTPAKEGTSERVRFPADATWYAVAEHAELQVLPLNIEEAQQRVDEAGVEFPVRLIDSFALGELACRIAGDCRVADYLQSPRVLQRIPSELHPLIDLALGFDDDQRCEEIDALLYLLRNIQKALQTDTQRLADASGPDNEPITTVADSPELHARLPFDQIGHFQIVRRLGSGGMGDVYEGYDQSLKRTVAVKVLPPELGRHDSFVQRFYSEAASVAKIIHPHIVQIFFIGEDLGQHYFAMEYVEGESLAEQLSCGCLSVAAALNVIEQILQGLEAAHRAGLVHRDVKPGNILRERETDRYLLVDFGLVKSLNDDSGPTLSGTVLGTMDYISPEQGSSRGVDARSDLYSLGVVLYECLSGKLPFTADSPTGMIFQHVYERPVPLSEVAGPVPAAVTAIVSKMMAKDPAHRYADARAVLEDIRAFQQGELLPSHADQIVQNDVDYFFRPVARTSPAAAATAIISAPDFSDFDDELEVLNRGPTHLGERLVQHFFDWFEAKSPHWAEQLQNTQMQIDRAILKLERHRDHLSSLNRDAQLLLKQLQRDINTKSQITADTESGEDFLLEELRNACAEQEEQSETIQRQLHQVNARLAQVRTERDVLLARLNSADTRRGGSRPLRRRRVAVLLTLVAGCLLLIYLVRNADVNTPVSGRSEPAGKLSLASQTGSRFQRWPVGSGPEIVIPLQARVRAMDIAVSRYIDQSAYTIVAALENDIVLKYYYRKGLQNVTQSRFEGTPAGITVVTLSPQATLTAVAAGDHSIRVFETNKSGKEEYRRLEGHVQPVLDMAFSGDESTLVSLGDDRTVRFWDIRSGTEIRRFEVGRNSAQTLAANGNLSRLLIGNQLSIGDPLVLWNSLESRPEKVFPTEATPATLALSTDARIALAFAAGRIDVWNALTAEKLRTFAPGSQAAAFAPEVNRAATLTNRSLKLWETSTGNLVETQELQITSSRRAKLLLAENGTLGVVATDNKTLHFCLLPEVPLPDDLVYQFHARTPIHALDLAPDGIWLAGGGDGMIYVWNMNHPPASFELDTPNQISSLAFSPNGEYLAYGTGQEGARTSYVGVRKMDYTNRIQRFLKKTTDLKKLEGFEGPVSSVAWDPNGKLILAGSLSGQIKSWVPELNQVKSSLQLKVPVLQLSQFKDRAGWLMLTGDHGLELWNYDQTSPKDVLQTAYEGIACAVSEKEQLFAIADRRGVIHLISEEDQGQQGVLQTDSDLVTDLCFVPASHLLAAAYRSGAVRLWDTRELNVVKEYRYGVSPATSLLASRDTRHLIAAMQDGNVNIWKLP</sequence>
<dbReference type="InterPro" id="IPR036322">
    <property type="entry name" value="WD40_repeat_dom_sf"/>
</dbReference>
<dbReference type="Gene3D" id="3.30.200.20">
    <property type="entry name" value="Phosphorylase Kinase, domain 1"/>
    <property type="match status" value="1"/>
</dbReference>
<feature type="binding site" evidence="10">
    <location>
        <position position="259"/>
    </location>
    <ligand>
        <name>ATP</name>
        <dbReference type="ChEBI" id="CHEBI:30616"/>
    </ligand>
</feature>
<evidence type="ECO:0000256" key="4">
    <source>
        <dbReference type="ARBA" id="ARBA00022679"/>
    </source>
</evidence>
<evidence type="ECO:0000256" key="3">
    <source>
        <dbReference type="ARBA" id="ARBA00022574"/>
    </source>
</evidence>
<dbReference type="InterPro" id="IPR001680">
    <property type="entry name" value="WD40_rpt"/>
</dbReference>
<evidence type="ECO:0000256" key="11">
    <source>
        <dbReference type="SAM" id="Coils"/>
    </source>
</evidence>
<feature type="repeat" description="WD" evidence="9">
    <location>
        <begin position="843"/>
        <end position="884"/>
    </location>
</feature>
<keyword evidence="5" id="KW-0677">Repeat</keyword>
<dbReference type="GO" id="GO:0005524">
    <property type="term" value="F:ATP binding"/>
    <property type="evidence" value="ECO:0007669"/>
    <property type="project" value="UniProtKB-UniRule"/>
</dbReference>
<feature type="coiled-coil region" evidence="11">
    <location>
        <begin position="573"/>
        <end position="664"/>
    </location>
</feature>
<evidence type="ECO:0000256" key="7">
    <source>
        <dbReference type="ARBA" id="ARBA00022777"/>
    </source>
</evidence>
<dbReference type="GO" id="GO:0004674">
    <property type="term" value="F:protein serine/threonine kinase activity"/>
    <property type="evidence" value="ECO:0007669"/>
    <property type="project" value="UniProtKB-KW"/>
</dbReference>
<dbReference type="EC" id="2.7.11.1" evidence="1"/>
<dbReference type="SUPFAM" id="SSF56112">
    <property type="entry name" value="Protein kinase-like (PK-like)"/>
    <property type="match status" value="1"/>
</dbReference>
<dbReference type="PANTHER" id="PTHR43289:SF6">
    <property type="entry name" value="SERINE_THREONINE-PROTEIN KINASE NEKL-3"/>
    <property type="match status" value="1"/>
</dbReference>
<evidence type="ECO:0000256" key="10">
    <source>
        <dbReference type="PROSITE-ProRule" id="PRU10141"/>
    </source>
</evidence>